<dbReference type="GO" id="GO:0050808">
    <property type="term" value="P:synapse organization"/>
    <property type="evidence" value="ECO:0007669"/>
    <property type="project" value="TreeGrafter"/>
</dbReference>
<evidence type="ECO:0000256" key="1">
    <source>
        <dbReference type="SAM" id="Phobius"/>
    </source>
</evidence>
<dbReference type="FunFam" id="2.60.40.10:FF:000708">
    <property type="entry name" value="Hemicentin 1"/>
    <property type="match status" value="1"/>
</dbReference>
<dbReference type="GO" id="GO:0005886">
    <property type="term" value="C:plasma membrane"/>
    <property type="evidence" value="ECO:0007669"/>
    <property type="project" value="TreeGrafter"/>
</dbReference>
<dbReference type="InterPro" id="IPR007110">
    <property type="entry name" value="Ig-like_dom"/>
</dbReference>
<dbReference type="PANTHER" id="PTHR45080">
    <property type="entry name" value="CONTACTIN 5"/>
    <property type="match status" value="1"/>
</dbReference>
<dbReference type="AlphaFoldDB" id="A0A4Z2GS68"/>
<dbReference type="PANTHER" id="PTHR45080:SF28">
    <property type="entry name" value="HEMICENTIN-2"/>
    <property type="match status" value="1"/>
</dbReference>
<accession>A0A4Z2GS68</accession>
<evidence type="ECO:0000259" key="2">
    <source>
        <dbReference type="PROSITE" id="PS50835"/>
    </source>
</evidence>
<keyword evidence="1" id="KW-0472">Membrane</keyword>
<name>A0A4Z2GS68_9TELE</name>
<dbReference type="EMBL" id="SRLO01000426">
    <property type="protein sequence ID" value="TNN56508.1"/>
    <property type="molecule type" value="Genomic_DNA"/>
</dbReference>
<keyword evidence="1" id="KW-1133">Transmembrane helix</keyword>
<dbReference type="Gene3D" id="2.60.40.10">
    <property type="entry name" value="Immunoglobulins"/>
    <property type="match status" value="3"/>
</dbReference>
<dbReference type="GO" id="GO:0043025">
    <property type="term" value="C:neuronal cell body"/>
    <property type="evidence" value="ECO:0007669"/>
    <property type="project" value="TreeGrafter"/>
</dbReference>
<sequence length="333" mass="35935">MLCIYTYIFYFILYFIFHFAHFTLCTVTFFLSYTYILLCLVLSVLLLLSTNFPLGINKVYFYSILFSSVPPRVIRPGGVGDAASREVILNNPVSLHCDTNAVPPPTLTWYKDGRLLASSHAALISPGGRVLQIPRSQAEDSGRYTCVAVNEAGEDSLQYDVRVLLPPTIRGAGGDAPDEVTVLVNRTTQLECQVDGSPAPKVTWFQNSQPVVSDGPHRLLSNGRTLQVLTAQVSDTGRYVCVADSVAGTAEKSFNLNVHMPPSIMGRSPESVSVLVNGSVSLSCEATGFPPPTVSWLNDRGPVQAHANALIVPGAGGDRDDLTLGTKRALGCE</sequence>
<dbReference type="GO" id="GO:0007156">
    <property type="term" value="P:homophilic cell adhesion via plasma membrane adhesion molecules"/>
    <property type="evidence" value="ECO:0007669"/>
    <property type="project" value="TreeGrafter"/>
</dbReference>
<dbReference type="FunFam" id="2.60.40.10:FF:000285">
    <property type="entry name" value="Hemicentin 1"/>
    <property type="match status" value="1"/>
</dbReference>
<dbReference type="InterPro" id="IPR036179">
    <property type="entry name" value="Ig-like_dom_sf"/>
</dbReference>
<dbReference type="Pfam" id="PF13927">
    <property type="entry name" value="Ig_3"/>
    <property type="match status" value="2"/>
</dbReference>
<dbReference type="GO" id="GO:0030424">
    <property type="term" value="C:axon"/>
    <property type="evidence" value="ECO:0007669"/>
    <property type="project" value="TreeGrafter"/>
</dbReference>
<evidence type="ECO:0000313" key="3">
    <source>
        <dbReference type="EMBL" id="TNN56508.1"/>
    </source>
</evidence>
<dbReference type="InterPro" id="IPR003599">
    <property type="entry name" value="Ig_sub"/>
</dbReference>
<dbReference type="InterPro" id="IPR050958">
    <property type="entry name" value="Cell_Adh-Cytoskel_Orgn"/>
</dbReference>
<feature type="domain" description="Ig-like" evidence="2">
    <location>
        <begin position="167"/>
        <end position="257"/>
    </location>
</feature>
<dbReference type="Pfam" id="PF07679">
    <property type="entry name" value="I-set"/>
    <property type="match status" value="1"/>
</dbReference>
<dbReference type="InterPro" id="IPR013783">
    <property type="entry name" value="Ig-like_fold"/>
</dbReference>
<keyword evidence="1" id="KW-0812">Transmembrane</keyword>
<organism evidence="3 4">
    <name type="scientific">Liparis tanakae</name>
    <name type="common">Tanaka's snailfish</name>
    <dbReference type="NCBI Taxonomy" id="230148"/>
    <lineage>
        <taxon>Eukaryota</taxon>
        <taxon>Metazoa</taxon>
        <taxon>Chordata</taxon>
        <taxon>Craniata</taxon>
        <taxon>Vertebrata</taxon>
        <taxon>Euteleostomi</taxon>
        <taxon>Actinopterygii</taxon>
        <taxon>Neopterygii</taxon>
        <taxon>Teleostei</taxon>
        <taxon>Neoteleostei</taxon>
        <taxon>Acanthomorphata</taxon>
        <taxon>Eupercaria</taxon>
        <taxon>Perciformes</taxon>
        <taxon>Cottioidei</taxon>
        <taxon>Cottales</taxon>
        <taxon>Liparidae</taxon>
        <taxon>Liparis</taxon>
    </lineage>
</organism>
<dbReference type="SMART" id="SM00408">
    <property type="entry name" value="IGc2"/>
    <property type="match status" value="3"/>
</dbReference>
<proteinExistence type="predicted"/>
<feature type="transmembrane region" description="Helical" evidence="1">
    <location>
        <begin position="7"/>
        <end position="24"/>
    </location>
</feature>
<dbReference type="PROSITE" id="PS50835">
    <property type="entry name" value="IG_LIKE"/>
    <property type="match status" value="3"/>
</dbReference>
<gene>
    <name evidence="3" type="primary">HMCN1_4</name>
    <name evidence="3" type="ORF">EYF80_033234</name>
</gene>
<dbReference type="InterPro" id="IPR003598">
    <property type="entry name" value="Ig_sub2"/>
</dbReference>
<dbReference type="OrthoDB" id="5985519at2759"/>
<protein>
    <submittedName>
        <fullName evidence="3">Hemicentin-1</fullName>
    </submittedName>
</protein>
<dbReference type="SMART" id="SM00409">
    <property type="entry name" value="IG"/>
    <property type="match status" value="2"/>
</dbReference>
<feature type="transmembrane region" description="Helical" evidence="1">
    <location>
        <begin position="30"/>
        <end position="48"/>
    </location>
</feature>
<keyword evidence="4" id="KW-1185">Reference proteome</keyword>
<dbReference type="InterPro" id="IPR013098">
    <property type="entry name" value="Ig_I-set"/>
</dbReference>
<comment type="caution">
    <text evidence="3">The sequence shown here is derived from an EMBL/GenBank/DDBJ whole genome shotgun (WGS) entry which is preliminary data.</text>
</comment>
<reference evidence="3 4" key="1">
    <citation type="submission" date="2019-03" db="EMBL/GenBank/DDBJ databases">
        <title>First draft genome of Liparis tanakae, snailfish: a comprehensive survey of snailfish specific genes.</title>
        <authorList>
            <person name="Kim W."/>
            <person name="Song I."/>
            <person name="Jeong J.-H."/>
            <person name="Kim D."/>
            <person name="Kim S."/>
            <person name="Ryu S."/>
            <person name="Song J.Y."/>
            <person name="Lee S.K."/>
        </authorList>
    </citation>
    <scope>NUCLEOTIDE SEQUENCE [LARGE SCALE GENOMIC DNA]</scope>
    <source>
        <tissue evidence="3">Muscle</tissue>
    </source>
</reference>
<evidence type="ECO:0000313" key="4">
    <source>
        <dbReference type="Proteomes" id="UP000314294"/>
    </source>
</evidence>
<feature type="domain" description="Ig-like" evidence="2">
    <location>
        <begin position="262"/>
        <end position="333"/>
    </location>
</feature>
<dbReference type="CDD" id="cd00096">
    <property type="entry name" value="Ig"/>
    <property type="match status" value="1"/>
</dbReference>
<dbReference type="Proteomes" id="UP000314294">
    <property type="component" value="Unassembled WGS sequence"/>
</dbReference>
<dbReference type="GO" id="GO:0008046">
    <property type="term" value="F:axon guidance receptor activity"/>
    <property type="evidence" value="ECO:0007669"/>
    <property type="project" value="TreeGrafter"/>
</dbReference>
<feature type="domain" description="Ig-like" evidence="2">
    <location>
        <begin position="71"/>
        <end position="162"/>
    </location>
</feature>
<dbReference type="SUPFAM" id="SSF48726">
    <property type="entry name" value="Immunoglobulin"/>
    <property type="match status" value="3"/>
</dbReference>